<protein>
    <submittedName>
        <fullName evidence="1">Uncharacterized protein</fullName>
    </submittedName>
</protein>
<name>A0A1D8UU16_9PROT</name>
<dbReference type="Proteomes" id="UP000179145">
    <property type="component" value="Chromosome"/>
</dbReference>
<sequence length="152" mass="16922">MAAPDTSTPPRFGTGRRKPRTLRQHIARRLLVLVPASLLAVVVMKMGWLEQAADRLQFDKLAWFDNTKLVEHLRVTVTHDGLTDVPSRCLVPVLIGDDPPNATRVDFMSKGTKGCPAKPGSFEKLFTIKVDRADRILYTDAGSPGQFRLLSR</sequence>
<dbReference type="OrthoDB" id="7221423at2"/>
<organism evidence="1 2">
    <name type="scientific">Kozakia baliensis</name>
    <dbReference type="NCBI Taxonomy" id="153496"/>
    <lineage>
        <taxon>Bacteria</taxon>
        <taxon>Pseudomonadati</taxon>
        <taxon>Pseudomonadota</taxon>
        <taxon>Alphaproteobacteria</taxon>
        <taxon>Acetobacterales</taxon>
        <taxon>Acetobacteraceae</taxon>
        <taxon>Kozakia</taxon>
    </lineage>
</organism>
<gene>
    <name evidence="1" type="ORF">A0U89_08210</name>
</gene>
<dbReference type="KEGG" id="kba:A0U89_08210"/>
<proteinExistence type="predicted"/>
<dbReference type="AlphaFoldDB" id="A0A1D8UU16"/>
<dbReference type="EMBL" id="CP014674">
    <property type="protein sequence ID" value="AOX17131.1"/>
    <property type="molecule type" value="Genomic_DNA"/>
</dbReference>
<keyword evidence="2" id="KW-1185">Reference proteome</keyword>
<dbReference type="RefSeq" id="WP_070402796.1">
    <property type="nucleotide sequence ID" value="NZ_BJVW01000006.1"/>
</dbReference>
<evidence type="ECO:0000313" key="1">
    <source>
        <dbReference type="EMBL" id="AOX17131.1"/>
    </source>
</evidence>
<reference evidence="1 2" key="1">
    <citation type="journal article" date="2016" name="Microb. Cell Fact.">
        <title>Dissection of exopolysaccharide biosynthesis in Kozakia baliensis.</title>
        <authorList>
            <person name="Brandt J.U."/>
            <person name="Jakob F."/>
            <person name="Behr J."/>
            <person name="Geissler A.J."/>
            <person name="Vogel R.F."/>
        </authorList>
    </citation>
    <scope>NUCLEOTIDE SEQUENCE [LARGE SCALE GENOMIC DNA]</scope>
    <source>
        <strain evidence="1 2">DSM 14400</strain>
    </source>
</reference>
<dbReference type="eggNOG" id="ENOG5033JM4">
    <property type="taxonomic scope" value="Bacteria"/>
</dbReference>
<evidence type="ECO:0000313" key="2">
    <source>
        <dbReference type="Proteomes" id="UP000179145"/>
    </source>
</evidence>
<dbReference type="STRING" id="153496.A0U89_08210"/>
<accession>A0A1D8UU16</accession>